<evidence type="ECO:0000313" key="2">
    <source>
        <dbReference type="EMBL" id="MCD1608460.1"/>
    </source>
</evidence>
<protein>
    <recommendedName>
        <fullName evidence="4">Metallothionein</fullName>
    </recommendedName>
</protein>
<evidence type="ECO:0000313" key="3">
    <source>
        <dbReference type="Proteomes" id="UP001138989"/>
    </source>
</evidence>
<proteinExistence type="predicted"/>
<dbReference type="AlphaFoldDB" id="A0A1I3KFQ5"/>
<evidence type="ECO:0000256" key="1">
    <source>
        <dbReference type="SAM" id="MobiDB-lite"/>
    </source>
</evidence>
<name>A0A1I3KFQ5_9GAMM</name>
<organism evidence="2 3">
    <name type="scientific">Stutzerimonas kunmingensis</name>
    <dbReference type="NCBI Taxonomy" id="1211807"/>
    <lineage>
        <taxon>Bacteria</taxon>
        <taxon>Pseudomonadati</taxon>
        <taxon>Pseudomonadota</taxon>
        <taxon>Gammaproteobacteria</taxon>
        <taxon>Pseudomonadales</taxon>
        <taxon>Pseudomonadaceae</taxon>
        <taxon>Stutzerimonas</taxon>
    </lineage>
</organism>
<feature type="region of interest" description="Disordered" evidence="1">
    <location>
        <begin position="1"/>
        <end position="45"/>
    </location>
</feature>
<sequence length="45" mass="5097">MNGDQHNDQPTKEQDDVTRRPDEADEDQLDEAIEETFPASDPISP</sequence>
<dbReference type="RefSeq" id="WP_003299325.1">
    <property type="nucleotide sequence ID" value="NZ_CAXBAB010000021.1"/>
</dbReference>
<accession>A0A1I3KFQ5</accession>
<dbReference type="EMBL" id="JAINWF010000006">
    <property type="protein sequence ID" value="MCD1608460.1"/>
    <property type="molecule type" value="Genomic_DNA"/>
</dbReference>
<keyword evidence="3" id="KW-1185">Reference proteome</keyword>
<reference evidence="2" key="1">
    <citation type="submission" date="2021-08" db="EMBL/GenBank/DDBJ databases">
        <title>Isolation and characterization of neutrophilic mixotrophic iron-oxidizing bacteria from deep-sea hydrothermal vents.</title>
        <authorList>
            <person name="He Y."/>
        </authorList>
    </citation>
    <scope>NUCLEOTIDE SEQUENCE</scope>
    <source>
        <strain evidence="2">IOP_13</strain>
    </source>
</reference>
<evidence type="ECO:0008006" key="4">
    <source>
        <dbReference type="Google" id="ProtNLM"/>
    </source>
</evidence>
<dbReference type="GeneID" id="99798135"/>
<comment type="caution">
    <text evidence="2">The sequence shown here is derived from an EMBL/GenBank/DDBJ whole genome shotgun (WGS) entry which is preliminary data.</text>
</comment>
<gene>
    <name evidence="2" type="ORF">K7H17_11340</name>
</gene>
<feature type="compositionally biased region" description="Basic and acidic residues" evidence="1">
    <location>
        <begin position="1"/>
        <end position="22"/>
    </location>
</feature>
<dbReference type="Proteomes" id="UP001138989">
    <property type="component" value="Unassembled WGS sequence"/>
</dbReference>
<feature type="compositionally biased region" description="Acidic residues" evidence="1">
    <location>
        <begin position="23"/>
        <end position="34"/>
    </location>
</feature>